<feature type="signal peptide" evidence="1">
    <location>
        <begin position="1"/>
        <end position="24"/>
    </location>
</feature>
<evidence type="ECO:0000256" key="1">
    <source>
        <dbReference type="SAM" id="SignalP"/>
    </source>
</evidence>
<dbReference type="EMBL" id="JABMCB010000206">
    <property type="protein sequence ID" value="NUU79811.1"/>
    <property type="molecule type" value="Genomic_DNA"/>
</dbReference>
<name>A0A7Y6EYC9_9BACL</name>
<protein>
    <submittedName>
        <fullName evidence="3">Copper amine oxidase N-terminal domain-containing protein</fullName>
    </submittedName>
</protein>
<reference evidence="3 4" key="1">
    <citation type="submission" date="2020-05" db="EMBL/GenBank/DDBJ databases">
        <title>Genome Sequencing of Type Strains.</title>
        <authorList>
            <person name="Lemaire J.F."/>
            <person name="Inderbitzin P."/>
            <person name="Gregorio O.A."/>
            <person name="Collins S.B."/>
            <person name="Wespe N."/>
            <person name="Knight-Connoni V."/>
        </authorList>
    </citation>
    <scope>NUCLEOTIDE SEQUENCE [LARGE SCALE GENOMIC DNA]</scope>
    <source>
        <strain evidence="3 4">LMG 21957</strain>
    </source>
</reference>
<gene>
    <name evidence="3" type="ORF">HP552_31975</name>
</gene>
<feature type="domain" description="Copper amine oxidase-like N-terminal" evidence="2">
    <location>
        <begin position="38"/>
        <end position="142"/>
    </location>
</feature>
<dbReference type="InterPro" id="IPR036582">
    <property type="entry name" value="Mao_N_sf"/>
</dbReference>
<dbReference type="Proteomes" id="UP000526125">
    <property type="component" value="Unassembled WGS sequence"/>
</dbReference>
<dbReference type="Pfam" id="PF07833">
    <property type="entry name" value="Cu_amine_oxidN1"/>
    <property type="match status" value="1"/>
</dbReference>
<keyword evidence="4" id="KW-1185">Reference proteome</keyword>
<feature type="chain" id="PRO_5038995382" evidence="1">
    <location>
        <begin position="25"/>
        <end position="307"/>
    </location>
</feature>
<proteinExistence type="predicted"/>
<dbReference type="RefSeq" id="WP_175399375.1">
    <property type="nucleotide sequence ID" value="NZ_JABMCB010000206.1"/>
</dbReference>
<dbReference type="AlphaFoldDB" id="A0A7Y6EYC9"/>
<evidence type="ECO:0000313" key="4">
    <source>
        <dbReference type="Proteomes" id="UP000526125"/>
    </source>
</evidence>
<accession>A0A7Y6EYC9</accession>
<keyword evidence="1" id="KW-0732">Signal</keyword>
<sequence length="307" mass="34484">MKKLVLFSFAFLCSSLLVIPTNDAAAIVQGPKGTQVVVNNNDLDSKDILNKNNQVFFSLTSLKSLGGLTFAWNNTTKQVTVKGSDTNLQLTMNKKVAQKNGNSVSLSTAPFIHNGKTMIPLRFVAEALDGSVTWNQKTQTAFVSKPSTKLLTDIKSSELSTARNAAINLPRVSQLTEDFEASVEVASLQYYFPENTKDRFIEVNNNVIRYYQITKNTAYLKWQAFISEKAAKQDNLYFLNRSFTKENGSLPNFKDTTFANFRWMPHITSTGYGLINKENWNDVVFKEAEVPESDVKENYIIVDIPED</sequence>
<comment type="caution">
    <text evidence="3">The sequence shown here is derived from an EMBL/GenBank/DDBJ whole genome shotgun (WGS) entry which is preliminary data.</text>
</comment>
<dbReference type="SUPFAM" id="SSF55383">
    <property type="entry name" value="Copper amine oxidase, domain N"/>
    <property type="match status" value="1"/>
</dbReference>
<dbReference type="InterPro" id="IPR012854">
    <property type="entry name" value="Cu_amine_oxidase-like_N"/>
</dbReference>
<organism evidence="3 4">
    <name type="scientific">Paenibacillus xylanilyticus</name>
    <dbReference type="NCBI Taxonomy" id="248903"/>
    <lineage>
        <taxon>Bacteria</taxon>
        <taxon>Bacillati</taxon>
        <taxon>Bacillota</taxon>
        <taxon>Bacilli</taxon>
        <taxon>Bacillales</taxon>
        <taxon>Paenibacillaceae</taxon>
        <taxon>Paenibacillus</taxon>
    </lineage>
</organism>
<dbReference type="Gene3D" id="3.30.457.10">
    <property type="entry name" value="Copper amine oxidase-like, N-terminal domain"/>
    <property type="match status" value="1"/>
</dbReference>
<evidence type="ECO:0000259" key="2">
    <source>
        <dbReference type="Pfam" id="PF07833"/>
    </source>
</evidence>
<evidence type="ECO:0000313" key="3">
    <source>
        <dbReference type="EMBL" id="NUU79811.1"/>
    </source>
</evidence>